<evidence type="ECO:0000313" key="2">
    <source>
        <dbReference type="Proteomes" id="UP000244934"/>
    </source>
</evidence>
<protein>
    <submittedName>
        <fullName evidence="1">Uncharacterized protein</fullName>
    </submittedName>
</protein>
<dbReference type="AlphaFoldDB" id="A0A2R8CIW4"/>
<organism evidence="1 2">
    <name type="scientific">Kushneria phyllosphaerae</name>
    <dbReference type="NCBI Taxonomy" id="2100822"/>
    <lineage>
        <taxon>Bacteria</taxon>
        <taxon>Pseudomonadati</taxon>
        <taxon>Pseudomonadota</taxon>
        <taxon>Gammaproteobacteria</taxon>
        <taxon>Oceanospirillales</taxon>
        <taxon>Halomonadaceae</taxon>
        <taxon>Kushneria</taxon>
    </lineage>
</organism>
<proteinExistence type="predicted"/>
<evidence type="ECO:0000313" key="1">
    <source>
        <dbReference type="EMBL" id="SPJ32811.1"/>
    </source>
</evidence>
<dbReference type="Proteomes" id="UP000244934">
    <property type="component" value="Unassembled WGS sequence"/>
</dbReference>
<gene>
    <name evidence="1" type="ORF">KSP9073_00812</name>
</gene>
<accession>A0A2R8CIW4</accession>
<dbReference type="RefSeq" id="WP_165814145.1">
    <property type="nucleotide sequence ID" value="NZ_ONZI01000001.1"/>
</dbReference>
<name>A0A2R8CIW4_9GAMM</name>
<reference evidence="2" key="1">
    <citation type="submission" date="2018-03" db="EMBL/GenBank/DDBJ databases">
        <authorList>
            <person name="Navarro De La Torre S."/>
        </authorList>
    </citation>
    <scope>NUCLEOTIDE SEQUENCE [LARGE SCALE GENOMIC DNA]</scope>
    <source>
        <strain evidence="2">EAod3</strain>
    </source>
</reference>
<keyword evidence="2" id="KW-1185">Reference proteome</keyword>
<dbReference type="EMBL" id="ONZI01000001">
    <property type="protein sequence ID" value="SPJ32811.1"/>
    <property type="molecule type" value="Genomic_DNA"/>
</dbReference>
<sequence>MGILIVYFVVTALAVLAIFASMGVSAKSGHFMEAVEEAHTGKVETPYHGYQ</sequence>